<dbReference type="Gene3D" id="1.10.8.60">
    <property type="match status" value="1"/>
</dbReference>
<dbReference type="STRING" id="346185.AAY42_14235"/>
<dbReference type="PANTHER" id="PTHR32071:SF81">
    <property type="entry name" value="PROPIONATE CATABOLISM OPERON REGULATORY PROTEIN"/>
    <property type="match status" value="1"/>
</dbReference>
<dbReference type="InterPro" id="IPR001789">
    <property type="entry name" value="Sig_transdc_resp-reg_receiver"/>
</dbReference>
<dbReference type="PRINTS" id="PR01590">
    <property type="entry name" value="HTHFIS"/>
</dbReference>
<dbReference type="GO" id="GO:0043565">
    <property type="term" value="F:sequence-specific DNA binding"/>
    <property type="evidence" value="ECO:0007669"/>
    <property type="project" value="InterPro"/>
</dbReference>
<evidence type="ECO:0000256" key="4">
    <source>
        <dbReference type="ARBA" id="ARBA00023125"/>
    </source>
</evidence>
<dbReference type="EMBL" id="LCTZ01000002">
    <property type="protein sequence ID" value="KQC30919.1"/>
    <property type="molecule type" value="Genomic_DNA"/>
</dbReference>
<dbReference type="SUPFAM" id="SSF46689">
    <property type="entry name" value="Homeodomain-like"/>
    <property type="match status" value="1"/>
</dbReference>
<dbReference type="GO" id="GO:0006355">
    <property type="term" value="P:regulation of DNA-templated transcription"/>
    <property type="evidence" value="ECO:0007669"/>
    <property type="project" value="InterPro"/>
</dbReference>
<dbReference type="InterPro" id="IPR027417">
    <property type="entry name" value="P-loop_NTPase"/>
</dbReference>
<evidence type="ECO:0000256" key="5">
    <source>
        <dbReference type="ARBA" id="ARBA00023163"/>
    </source>
</evidence>
<keyword evidence="4" id="KW-0238">DNA-binding</keyword>
<dbReference type="InterPro" id="IPR058031">
    <property type="entry name" value="AAA_lid_NorR"/>
</dbReference>
<dbReference type="Gene3D" id="3.40.50.300">
    <property type="entry name" value="P-loop containing nucleotide triphosphate hydrolases"/>
    <property type="match status" value="1"/>
</dbReference>
<evidence type="ECO:0000256" key="3">
    <source>
        <dbReference type="ARBA" id="ARBA00023015"/>
    </source>
</evidence>
<protein>
    <submittedName>
        <fullName evidence="9">Chemotaxis protein CheY</fullName>
    </submittedName>
</protein>
<evidence type="ECO:0000256" key="6">
    <source>
        <dbReference type="PROSITE-ProRule" id="PRU00169"/>
    </source>
</evidence>
<dbReference type="Pfam" id="PF02954">
    <property type="entry name" value="HTH_8"/>
    <property type="match status" value="1"/>
</dbReference>
<feature type="domain" description="Sigma-54 factor interaction" evidence="7">
    <location>
        <begin position="145"/>
        <end position="374"/>
    </location>
</feature>
<organism evidence="9 10">
    <name type="scientific">Flagellimonas eckloniae</name>
    <dbReference type="NCBI Taxonomy" id="346185"/>
    <lineage>
        <taxon>Bacteria</taxon>
        <taxon>Pseudomonadati</taxon>
        <taxon>Bacteroidota</taxon>
        <taxon>Flavobacteriia</taxon>
        <taxon>Flavobacteriales</taxon>
        <taxon>Flavobacteriaceae</taxon>
        <taxon>Flagellimonas</taxon>
    </lineage>
</organism>
<dbReference type="InterPro" id="IPR011006">
    <property type="entry name" value="CheY-like_superfamily"/>
</dbReference>
<accession>A0A0Q1DPJ9</accession>
<dbReference type="PROSITE" id="PS00676">
    <property type="entry name" value="SIGMA54_INTERACT_2"/>
    <property type="match status" value="1"/>
</dbReference>
<feature type="domain" description="Response regulatory" evidence="8">
    <location>
        <begin position="3"/>
        <end position="117"/>
    </location>
</feature>
<keyword evidence="6" id="KW-0597">Phosphoprotein</keyword>
<keyword evidence="5" id="KW-0804">Transcription</keyword>
<sequence length="448" mass="50434">MPKILIIEDDTAFCQMLQSFLTKHNFDISISYTIKEAKEQLSTSFFDIILSDVRLPKGDGISFLAHIKEKSPKTQVVLMTGYAEVKSAVDAMKKGAFDYISKPFTPENILSIIKNALNPAVKRKMGDLEPQKDRSTKNNDQTNSLVGFSEVSKKLQQYIDLVAPTNMSVLISGESGTGKEVTAKAIHEKSNRNNHNFVAVDCGAIPKEIATSEFFGHLKGSFTGAVEDKEGHFEAANGGTLFLDEIGNLSYENQVQLLRALQERKIKRVGGTKEISVDVRIVVATNENLLEAVAEGTFREDLYHRLNEFSIEIPSLQERIEDLMLFANYFLDKANKELSKNVVDFSEEVKQIFHNYSWPGNLRELKNMIKRAVLFSDGDLVMRSSIPKTLGMTSEVSSESKFSKSNYEKEKIIKALKQTNFNKSKAAKLLQITRKTLYNKINQYQLEV</sequence>
<dbReference type="InterPro" id="IPR002078">
    <property type="entry name" value="Sigma_54_int"/>
</dbReference>
<dbReference type="SMART" id="SM00382">
    <property type="entry name" value="AAA"/>
    <property type="match status" value="1"/>
</dbReference>
<keyword evidence="3" id="KW-0805">Transcription regulation</keyword>
<dbReference type="PATRIC" id="fig|1547436.3.peg.2940"/>
<dbReference type="Pfam" id="PF25601">
    <property type="entry name" value="AAA_lid_14"/>
    <property type="match status" value="1"/>
</dbReference>
<dbReference type="Proteomes" id="UP000050827">
    <property type="component" value="Unassembled WGS sequence"/>
</dbReference>
<dbReference type="AlphaFoldDB" id="A0A0Q1DPJ9"/>
<evidence type="ECO:0000256" key="2">
    <source>
        <dbReference type="ARBA" id="ARBA00022840"/>
    </source>
</evidence>
<name>A0A0Q1DPJ9_9FLAO</name>
<dbReference type="RefSeq" id="WP_055396381.1">
    <property type="nucleotide sequence ID" value="NZ_LCTZ01000002.1"/>
</dbReference>
<dbReference type="SUPFAM" id="SSF52540">
    <property type="entry name" value="P-loop containing nucleoside triphosphate hydrolases"/>
    <property type="match status" value="1"/>
</dbReference>
<dbReference type="PROSITE" id="PS50110">
    <property type="entry name" value="RESPONSE_REGULATORY"/>
    <property type="match status" value="1"/>
</dbReference>
<evidence type="ECO:0000259" key="8">
    <source>
        <dbReference type="PROSITE" id="PS50110"/>
    </source>
</evidence>
<proteinExistence type="predicted"/>
<dbReference type="SUPFAM" id="SSF52172">
    <property type="entry name" value="CheY-like"/>
    <property type="match status" value="1"/>
</dbReference>
<dbReference type="InterPro" id="IPR025943">
    <property type="entry name" value="Sigma_54_int_dom_ATP-bd_2"/>
</dbReference>
<dbReference type="PROSITE" id="PS00688">
    <property type="entry name" value="SIGMA54_INTERACT_3"/>
    <property type="match status" value="1"/>
</dbReference>
<evidence type="ECO:0000313" key="10">
    <source>
        <dbReference type="Proteomes" id="UP000050827"/>
    </source>
</evidence>
<dbReference type="InterPro" id="IPR009057">
    <property type="entry name" value="Homeodomain-like_sf"/>
</dbReference>
<dbReference type="GO" id="GO:0005524">
    <property type="term" value="F:ATP binding"/>
    <property type="evidence" value="ECO:0007669"/>
    <property type="project" value="UniProtKB-KW"/>
</dbReference>
<reference evidence="9 10" key="1">
    <citation type="submission" date="2015-04" db="EMBL/GenBank/DDBJ databases">
        <title>Complete genome of flavobacterium.</title>
        <authorList>
            <person name="Kwon Y.M."/>
            <person name="Kim S.-J."/>
        </authorList>
    </citation>
    <scope>NUCLEOTIDE SEQUENCE [LARGE SCALE GENOMIC DNA]</scope>
    <source>
        <strain evidence="9 10">DK169</strain>
    </source>
</reference>
<feature type="modified residue" description="4-aspartylphosphate" evidence="6">
    <location>
        <position position="52"/>
    </location>
</feature>
<dbReference type="Pfam" id="PF00072">
    <property type="entry name" value="Response_reg"/>
    <property type="match status" value="1"/>
</dbReference>
<keyword evidence="10" id="KW-1185">Reference proteome</keyword>
<evidence type="ECO:0000256" key="1">
    <source>
        <dbReference type="ARBA" id="ARBA00022741"/>
    </source>
</evidence>
<dbReference type="Gene3D" id="1.10.10.60">
    <property type="entry name" value="Homeodomain-like"/>
    <property type="match status" value="1"/>
</dbReference>
<dbReference type="Pfam" id="PF00158">
    <property type="entry name" value="Sigma54_activat"/>
    <property type="match status" value="1"/>
</dbReference>
<comment type="caution">
    <text evidence="9">The sequence shown here is derived from an EMBL/GenBank/DDBJ whole genome shotgun (WGS) entry which is preliminary data.</text>
</comment>
<dbReference type="SMART" id="SM00448">
    <property type="entry name" value="REC"/>
    <property type="match status" value="1"/>
</dbReference>
<keyword evidence="1" id="KW-0547">Nucleotide-binding</keyword>
<dbReference type="OrthoDB" id="5401077at2"/>
<dbReference type="PROSITE" id="PS50045">
    <property type="entry name" value="SIGMA54_INTERACT_4"/>
    <property type="match status" value="1"/>
</dbReference>
<dbReference type="GO" id="GO:0000160">
    <property type="term" value="P:phosphorelay signal transduction system"/>
    <property type="evidence" value="ECO:0007669"/>
    <property type="project" value="InterPro"/>
</dbReference>
<keyword evidence="2" id="KW-0067">ATP-binding</keyword>
<gene>
    <name evidence="9" type="ORF">AAY42_14235</name>
</gene>
<dbReference type="Gene3D" id="3.40.50.2300">
    <property type="match status" value="1"/>
</dbReference>
<dbReference type="PANTHER" id="PTHR32071">
    <property type="entry name" value="TRANSCRIPTIONAL REGULATORY PROTEIN"/>
    <property type="match status" value="1"/>
</dbReference>
<dbReference type="InterPro" id="IPR002197">
    <property type="entry name" value="HTH_Fis"/>
</dbReference>
<dbReference type="InterPro" id="IPR003593">
    <property type="entry name" value="AAA+_ATPase"/>
</dbReference>
<evidence type="ECO:0000313" key="9">
    <source>
        <dbReference type="EMBL" id="KQC30919.1"/>
    </source>
</evidence>
<evidence type="ECO:0000259" key="7">
    <source>
        <dbReference type="PROSITE" id="PS50045"/>
    </source>
</evidence>
<dbReference type="InterPro" id="IPR025944">
    <property type="entry name" value="Sigma_54_int_dom_CS"/>
</dbReference>
<dbReference type="FunFam" id="3.40.50.300:FF:000006">
    <property type="entry name" value="DNA-binding transcriptional regulator NtrC"/>
    <property type="match status" value="1"/>
</dbReference>
<dbReference type="CDD" id="cd00009">
    <property type="entry name" value="AAA"/>
    <property type="match status" value="1"/>
</dbReference>